<dbReference type="InterPro" id="IPR042112">
    <property type="entry name" value="P_AcTrfase_dom2"/>
</dbReference>
<evidence type="ECO:0000256" key="2">
    <source>
        <dbReference type="ARBA" id="ARBA00005656"/>
    </source>
</evidence>
<keyword evidence="3 6" id="KW-0808">Transferase</keyword>
<dbReference type="SUPFAM" id="SSF53659">
    <property type="entry name" value="Isocitrate/Isopropylmalate dehydrogenase-like"/>
    <property type="match status" value="1"/>
</dbReference>
<evidence type="ECO:0000259" key="5">
    <source>
        <dbReference type="Pfam" id="PF01515"/>
    </source>
</evidence>
<dbReference type="InterPro" id="IPR012147">
    <property type="entry name" value="P_Ac_Bu_trans"/>
</dbReference>
<dbReference type="GO" id="GO:0008959">
    <property type="term" value="F:phosphate acetyltransferase activity"/>
    <property type="evidence" value="ECO:0007669"/>
    <property type="project" value="UniProtKB-EC"/>
</dbReference>
<protein>
    <submittedName>
        <fullName evidence="6">Phosphate acetyltransferase</fullName>
    </submittedName>
</protein>
<keyword evidence="4" id="KW-0012">Acyltransferase</keyword>
<dbReference type="InterPro" id="IPR002505">
    <property type="entry name" value="PTA_PTB"/>
</dbReference>
<reference evidence="6 7" key="1">
    <citation type="submission" date="2020-02" db="EMBL/GenBank/DDBJ databases">
        <title>complete genome sequence of Rhodobacteraceae bacterium.</title>
        <authorList>
            <person name="Park J."/>
            <person name="Kim Y.-S."/>
            <person name="Kim K.-H."/>
        </authorList>
    </citation>
    <scope>NUCLEOTIDE SEQUENCE [LARGE SCALE GENOMIC DNA]</scope>
    <source>
        <strain evidence="6 7">RR4-56</strain>
    </source>
</reference>
<dbReference type="Gene3D" id="3.40.50.10950">
    <property type="match status" value="1"/>
</dbReference>
<comment type="similarity">
    <text evidence="2">Belongs to the phosphate acetyltransferase and butyryltransferase family.</text>
</comment>
<dbReference type="Gene3D" id="3.40.50.10750">
    <property type="entry name" value="Isocitrate/Isopropylmalate dehydrogenase-like"/>
    <property type="match status" value="1"/>
</dbReference>
<dbReference type="PIRSF" id="PIRSF000428">
    <property type="entry name" value="P_Ac_trans"/>
    <property type="match status" value="1"/>
</dbReference>
<evidence type="ECO:0000256" key="3">
    <source>
        <dbReference type="ARBA" id="ARBA00022679"/>
    </source>
</evidence>
<dbReference type="InterPro" id="IPR050500">
    <property type="entry name" value="Phos_Acetyltrans/Butyryltrans"/>
</dbReference>
<dbReference type="KEGG" id="hdh:G5B40_18170"/>
<evidence type="ECO:0000313" key="7">
    <source>
        <dbReference type="Proteomes" id="UP000503336"/>
    </source>
</evidence>
<name>A0A7M3T7I4_9RHOB</name>
<comment type="catalytic activity">
    <reaction evidence="1">
        <text>acetyl-CoA + phosphate = acetyl phosphate + CoA</text>
        <dbReference type="Rhea" id="RHEA:19521"/>
        <dbReference type="ChEBI" id="CHEBI:22191"/>
        <dbReference type="ChEBI" id="CHEBI:43474"/>
        <dbReference type="ChEBI" id="CHEBI:57287"/>
        <dbReference type="ChEBI" id="CHEBI:57288"/>
        <dbReference type="EC" id="2.3.1.8"/>
    </reaction>
</comment>
<evidence type="ECO:0000256" key="4">
    <source>
        <dbReference type="ARBA" id="ARBA00023315"/>
    </source>
</evidence>
<dbReference type="Proteomes" id="UP000503336">
    <property type="component" value="Chromosome"/>
</dbReference>
<feature type="domain" description="Phosphate acetyl/butaryl transferase" evidence="5">
    <location>
        <begin position="48"/>
        <end position="287"/>
    </location>
</feature>
<gene>
    <name evidence="6" type="ORF">G5B40_18170</name>
</gene>
<keyword evidence="7" id="KW-1185">Reference proteome</keyword>
<dbReference type="AlphaFoldDB" id="A0A7M3T7I4"/>
<dbReference type="PANTHER" id="PTHR43356">
    <property type="entry name" value="PHOSPHATE ACETYLTRANSFERASE"/>
    <property type="match status" value="1"/>
</dbReference>
<sequence length="291" mass="29458">MSALDRAFETARARQGRILAPEIDDPRMADAARRIEAEGLAEIITLKAARPAEEYVEHILAVRPTTRPAIAARLLAKPMVRAAAMVAAGEADALIAGAATPTRRVIEAAALSIGPAGEGAVPSSFFLMIFPDGREFIFADCAVNLAPDAATLAAIGRAACEAGALLLGTARTALLSFSTGASGAGPTVEVVREAAALLSDLDSPLNGPIQADAALNPVIAAAKGVSGGASNVLIFPSLDAGNIAYKLAQELAGAQAVGPFLQGFRRPVCDLSRGAGVDDIVAAAAVTMALA</sequence>
<organism evidence="6 7">
    <name type="scientific">Pikeienuella piscinae</name>
    <dbReference type="NCBI Taxonomy" id="2748098"/>
    <lineage>
        <taxon>Bacteria</taxon>
        <taxon>Pseudomonadati</taxon>
        <taxon>Pseudomonadota</taxon>
        <taxon>Alphaproteobacteria</taxon>
        <taxon>Rhodobacterales</taxon>
        <taxon>Paracoccaceae</taxon>
        <taxon>Pikeienuella</taxon>
    </lineage>
</organism>
<accession>A0A7M3T7I4</accession>
<evidence type="ECO:0000256" key="1">
    <source>
        <dbReference type="ARBA" id="ARBA00000705"/>
    </source>
</evidence>
<dbReference type="EMBL" id="CP049056">
    <property type="protein sequence ID" value="QIE57965.1"/>
    <property type="molecule type" value="Genomic_DNA"/>
</dbReference>
<dbReference type="PANTHER" id="PTHR43356:SF3">
    <property type="entry name" value="PHOSPHATE ACETYLTRANSFERASE"/>
    <property type="match status" value="1"/>
</dbReference>
<dbReference type="InterPro" id="IPR042113">
    <property type="entry name" value="P_AcTrfase_dom1"/>
</dbReference>
<proteinExistence type="inferred from homology"/>
<evidence type="ECO:0000313" key="6">
    <source>
        <dbReference type="EMBL" id="QIE57965.1"/>
    </source>
</evidence>
<dbReference type="Pfam" id="PF01515">
    <property type="entry name" value="PTA_PTB"/>
    <property type="match status" value="1"/>
</dbReference>